<evidence type="ECO:0000259" key="10">
    <source>
        <dbReference type="Pfam" id="PF01902"/>
    </source>
</evidence>
<dbReference type="PANTHER" id="PTHR12196">
    <property type="entry name" value="DOMAIN OF UNKNOWN FUNCTION 71 DUF71 -CONTAINING PROTEIN"/>
    <property type="match status" value="1"/>
</dbReference>
<dbReference type="PANTHER" id="PTHR12196:SF2">
    <property type="entry name" value="DIPHTHINE--AMMONIA LIGASE"/>
    <property type="match status" value="1"/>
</dbReference>
<dbReference type="InterPro" id="IPR014729">
    <property type="entry name" value="Rossmann-like_a/b/a_fold"/>
</dbReference>
<evidence type="ECO:0000256" key="1">
    <source>
        <dbReference type="ARBA" id="ARBA00005156"/>
    </source>
</evidence>
<feature type="domain" description="Diphthamide synthase" evidence="10">
    <location>
        <begin position="1"/>
        <end position="235"/>
    </location>
</feature>
<name>A0AAV7YVI6_9EUKA</name>
<comment type="pathway">
    <text evidence="1">Protein modification; peptidyl-diphthamide biosynthesis.</text>
</comment>
<evidence type="ECO:0000256" key="3">
    <source>
        <dbReference type="ARBA" id="ARBA00018426"/>
    </source>
</evidence>
<dbReference type="Pfam" id="PF01902">
    <property type="entry name" value="Diphthami_syn_2"/>
    <property type="match status" value="1"/>
</dbReference>
<evidence type="ECO:0000256" key="2">
    <source>
        <dbReference type="ARBA" id="ARBA00012089"/>
    </source>
</evidence>
<dbReference type="EC" id="6.3.1.14" evidence="2"/>
<comment type="catalytic activity">
    <reaction evidence="9">
        <text>diphthine-[translation elongation factor 2] + NH4(+) + ATP = diphthamide-[translation elongation factor 2] + AMP + diphosphate + H(+)</text>
        <dbReference type="Rhea" id="RHEA:19753"/>
        <dbReference type="Rhea" id="RHEA-COMP:10172"/>
        <dbReference type="Rhea" id="RHEA-COMP:10174"/>
        <dbReference type="ChEBI" id="CHEBI:15378"/>
        <dbReference type="ChEBI" id="CHEBI:16692"/>
        <dbReference type="ChEBI" id="CHEBI:28938"/>
        <dbReference type="ChEBI" id="CHEBI:30616"/>
        <dbReference type="ChEBI" id="CHEBI:33019"/>
        <dbReference type="ChEBI" id="CHEBI:82696"/>
        <dbReference type="ChEBI" id="CHEBI:456215"/>
        <dbReference type="EC" id="6.3.1.14"/>
    </reaction>
</comment>
<dbReference type="AlphaFoldDB" id="A0AAV7YVI6"/>
<comment type="caution">
    <text evidence="11">The sequence shown here is derived from an EMBL/GenBank/DDBJ whole genome shotgun (WGS) entry which is preliminary data.</text>
</comment>
<keyword evidence="4" id="KW-0436">Ligase</keyword>
<evidence type="ECO:0000256" key="5">
    <source>
        <dbReference type="ARBA" id="ARBA00022741"/>
    </source>
</evidence>
<dbReference type="NCBIfam" id="TIGR00290">
    <property type="entry name" value="MJ0570_dom"/>
    <property type="match status" value="1"/>
</dbReference>
<keyword evidence="5" id="KW-0547">Nucleotide-binding</keyword>
<dbReference type="Gene3D" id="3.40.50.620">
    <property type="entry name" value="HUPs"/>
    <property type="match status" value="1"/>
</dbReference>
<dbReference type="FunFam" id="3.90.1490.10:FF:000001">
    <property type="entry name" value="Diphthine--ammonia ligase"/>
    <property type="match status" value="1"/>
</dbReference>
<dbReference type="InterPro" id="IPR035959">
    <property type="entry name" value="RutC-like_sf"/>
</dbReference>
<dbReference type="EMBL" id="JANTQA010000047">
    <property type="protein sequence ID" value="KAJ3432860.1"/>
    <property type="molecule type" value="Genomic_DNA"/>
</dbReference>
<protein>
    <recommendedName>
        <fullName evidence="3">Diphthine--ammonia ligase</fullName>
        <ecNumber evidence="2">6.3.1.14</ecNumber>
    </recommendedName>
    <alternativeName>
        <fullName evidence="7">Diphthamide synthase</fullName>
    </alternativeName>
    <alternativeName>
        <fullName evidence="8">Diphthamide synthetase</fullName>
    </alternativeName>
</protein>
<keyword evidence="6" id="KW-0067">ATP-binding</keyword>
<dbReference type="CDD" id="cd01994">
    <property type="entry name" value="AANH_PF0828-like"/>
    <property type="match status" value="1"/>
</dbReference>
<accession>A0AAV7YVI6</accession>
<evidence type="ECO:0000313" key="12">
    <source>
        <dbReference type="Proteomes" id="UP001146793"/>
    </source>
</evidence>
<dbReference type="Proteomes" id="UP001146793">
    <property type="component" value="Unassembled WGS sequence"/>
</dbReference>
<dbReference type="Gene3D" id="3.30.1330.40">
    <property type="entry name" value="RutC-like"/>
    <property type="match status" value="2"/>
</dbReference>
<proteinExistence type="predicted"/>
<gene>
    <name evidence="11" type="ORF">M0812_21804</name>
</gene>
<dbReference type="InterPro" id="IPR030662">
    <property type="entry name" value="DPH6/MJ0570"/>
</dbReference>
<evidence type="ECO:0000256" key="6">
    <source>
        <dbReference type="ARBA" id="ARBA00022840"/>
    </source>
</evidence>
<evidence type="ECO:0000256" key="4">
    <source>
        <dbReference type="ARBA" id="ARBA00022598"/>
    </source>
</evidence>
<dbReference type="GO" id="GO:0017183">
    <property type="term" value="P:protein histidyl modification to diphthamide"/>
    <property type="evidence" value="ECO:0007669"/>
    <property type="project" value="TreeGrafter"/>
</dbReference>
<dbReference type="SUPFAM" id="SSF52402">
    <property type="entry name" value="Adenine nucleotide alpha hydrolases-like"/>
    <property type="match status" value="1"/>
</dbReference>
<dbReference type="Gene3D" id="3.90.1490.10">
    <property type="entry name" value="putative n-type atp pyrophosphatase, domain 2"/>
    <property type="match status" value="1"/>
</dbReference>
<dbReference type="InterPro" id="IPR002761">
    <property type="entry name" value="Diphthami_syn_dom"/>
</dbReference>
<dbReference type="FunFam" id="3.40.50.620:FF:000145">
    <property type="entry name" value="ATP-binding domain containing protein"/>
    <property type="match status" value="1"/>
</dbReference>
<dbReference type="SUPFAM" id="SSF55298">
    <property type="entry name" value="YjgF-like"/>
    <property type="match status" value="2"/>
</dbReference>
<evidence type="ECO:0000313" key="11">
    <source>
        <dbReference type="EMBL" id="KAJ3432860.1"/>
    </source>
</evidence>
<reference evidence="11" key="1">
    <citation type="submission" date="2022-08" db="EMBL/GenBank/DDBJ databases">
        <title>Novel sulphate-reducing endosymbionts in the free-living metamonad Anaeramoeba.</title>
        <authorList>
            <person name="Jerlstrom-Hultqvist J."/>
            <person name="Cepicka I."/>
            <person name="Gallot-Lavallee L."/>
            <person name="Salas-Leiva D."/>
            <person name="Curtis B.A."/>
            <person name="Zahonova K."/>
            <person name="Pipaliya S."/>
            <person name="Dacks J."/>
            <person name="Roger A.J."/>
        </authorList>
    </citation>
    <scope>NUCLEOTIDE SEQUENCE</scope>
    <source>
        <strain evidence="11">Busselton2</strain>
    </source>
</reference>
<evidence type="ECO:0000256" key="7">
    <source>
        <dbReference type="ARBA" id="ARBA00029814"/>
    </source>
</evidence>
<dbReference type="GO" id="GO:0017178">
    <property type="term" value="F:diphthine-ammonia ligase activity"/>
    <property type="evidence" value="ECO:0007669"/>
    <property type="project" value="UniProtKB-EC"/>
</dbReference>
<sequence>MKIAALISGGKDSFFTAHVCVNELGHELCALVNLYPSQEGTYELDSYSFQTVGHELIEAYAECTDLPLYRRPFQGLSPNQDLQYKPSDKKDEVEDLYAILKYVKEEIPDLEGICCGAILSNYQRTRVENVCSRLDLIVLAPLWRIGQPELLRRMVQAPMDSILIKVASMGLNPKKHLGKSLVELEDELMELSAKYQLNCCGEGGEYESLTLDCPIFEKRIVLDDFKIEITSDNEFAPVGYVIVKKFHLEQKSEFQNLTKSKKGYKNAGKIIIYDKPTELETGEIEIPQIDLNKLNYYGKNNESIQYKLFSQNDDYLYISGVWNQTEEKEQEEENFKENANGIIGGLNTILNQFEMNLGHIVLLEIALNSNSQIQPLEKILKQYFLVSPPSRVIWKNLNRKGKLKMSVTASKGKSKSLHVLSRSNFSPPCLGNYSHLTEVNQNIIISSSVTGRKALDLSFPESFEEEVEQAILNLKNYLMVSHSSLQDILYCRIATNGNLQEKTLEKMKLNSKAIIKIFNTPSLIEGRIEIFVIALKKELIQDSEKTVFEQKFDNLKLKSQIFSLDSQSPSFACIEIALPNKKTINEKKITEINTYLEKNIKLDKLSKINLYHQDKNASLLNLLKKSPISISEYNIDGLEGSIFLECYFF</sequence>
<evidence type="ECO:0000256" key="8">
    <source>
        <dbReference type="ARBA" id="ARBA00031552"/>
    </source>
</evidence>
<organism evidence="11 12">
    <name type="scientific">Anaeramoeba flamelloides</name>
    <dbReference type="NCBI Taxonomy" id="1746091"/>
    <lineage>
        <taxon>Eukaryota</taxon>
        <taxon>Metamonada</taxon>
        <taxon>Anaeramoebidae</taxon>
        <taxon>Anaeramoeba</taxon>
    </lineage>
</organism>
<evidence type="ECO:0000256" key="9">
    <source>
        <dbReference type="ARBA" id="ARBA00048108"/>
    </source>
</evidence>
<dbReference type="GO" id="GO:0005524">
    <property type="term" value="F:ATP binding"/>
    <property type="evidence" value="ECO:0007669"/>
    <property type="project" value="UniProtKB-KW"/>
</dbReference>